<evidence type="ECO:0000313" key="9">
    <source>
        <dbReference type="Proteomes" id="UP000823749"/>
    </source>
</evidence>
<feature type="region of interest" description="Disordered" evidence="5">
    <location>
        <begin position="76"/>
        <end position="97"/>
    </location>
</feature>
<evidence type="ECO:0000256" key="6">
    <source>
        <dbReference type="SAM" id="Phobius"/>
    </source>
</evidence>
<dbReference type="InterPro" id="IPR044839">
    <property type="entry name" value="NDR1-like"/>
</dbReference>
<dbReference type="GO" id="GO:0098542">
    <property type="term" value="P:defense response to other organism"/>
    <property type="evidence" value="ECO:0007669"/>
    <property type="project" value="InterPro"/>
</dbReference>
<accession>A0AAV6L458</accession>
<dbReference type="InterPro" id="IPR004864">
    <property type="entry name" value="LEA_2"/>
</dbReference>
<keyword evidence="2 6" id="KW-0812">Transmembrane</keyword>
<evidence type="ECO:0000256" key="5">
    <source>
        <dbReference type="SAM" id="MobiDB-lite"/>
    </source>
</evidence>
<dbReference type="PANTHER" id="PTHR31234:SF4">
    <property type="entry name" value="EXPRESSED PROTEIN"/>
    <property type="match status" value="1"/>
</dbReference>
<evidence type="ECO:0000259" key="7">
    <source>
        <dbReference type="Pfam" id="PF03168"/>
    </source>
</evidence>
<sequence>MDREQRSQPNRNGLIKEIDERVFENEGGRLNLGRDTKFDAEEEEEDCERKEKHGDIASAQEYGTIETEYEIKNCGDASLPKKKDKNDTSNQPKRNMTTKHEDFYAPLAPNPPTPQNYVVLPLYPFHTGNNRSLLCCLALAAALLLLSAAALLYPSDPTLTLSRLRLNKIQVLTSPRLSLSVSLSLTLRVFNRDFFSLRYSSLVVSVGYRGRELGFVTSDGGEIRARGSSYVNATLVLDGLEVVHDVVYLVEDLARGLIAFDTDSVVKGTVGIFFVDVPIKARVSCEVYVSTKNQTITHQDCYPEVAACISYRHHARRIHHDGACTGTTLDALWVNTRTASPYHHPVLPLQPPLLVVARLLSPSEPPVASPEHSICGPMPVPFGLSEENPGSTSFSSLPPCSPFYSWVVMELEEWLEEKRICVFSHYIGKERWLSKVGYKELFRSDSQGRVSISLVQQGSSGWRII</sequence>
<gene>
    <name evidence="8" type="ORF">RHGRI_009045</name>
</gene>
<evidence type="ECO:0000256" key="3">
    <source>
        <dbReference type="ARBA" id="ARBA00022989"/>
    </source>
</evidence>
<dbReference type="Proteomes" id="UP000823749">
    <property type="component" value="Chromosome 3"/>
</dbReference>
<proteinExistence type="predicted"/>
<feature type="compositionally biased region" description="Basic and acidic residues" evidence="5">
    <location>
        <begin position="14"/>
        <end position="39"/>
    </location>
</feature>
<dbReference type="AlphaFoldDB" id="A0AAV6L458"/>
<comment type="caution">
    <text evidence="8">The sequence shown here is derived from an EMBL/GenBank/DDBJ whole genome shotgun (WGS) entry which is preliminary data.</text>
</comment>
<dbReference type="PANTHER" id="PTHR31234">
    <property type="entry name" value="LATE EMBRYOGENESIS ABUNDANT (LEA) HYDROXYPROLINE-RICH GLYCOPROTEIN FAMILY"/>
    <property type="match status" value="1"/>
</dbReference>
<keyword evidence="3 6" id="KW-1133">Transmembrane helix</keyword>
<dbReference type="SUPFAM" id="SSF117070">
    <property type="entry name" value="LEA14-like"/>
    <property type="match status" value="1"/>
</dbReference>
<evidence type="ECO:0000256" key="2">
    <source>
        <dbReference type="ARBA" id="ARBA00022692"/>
    </source>
</evidence>
<dbReference type="GO" id="GO:0016020">
    <property type="term" value="C:membrane"/>
    <property type="evidence" value="ECO:0007669"/>
    <property type="project" value="UniProtKB-SubCell"/>
</dbReference>
<dbReference type="Pfam" id="PF03168">
    <property type="entry name" value="LEA_2"/>
    <property type="match status" value="1"/>
</dbReference>
<organism evidence="8 9">
    <name type="scientific">Rhododendron griersonianum</name>
    <dbReference type="NCBI Taxonomy" id="479676"/>
    <lineage>
        <taxon>Eukaryota</taxon>
        <taxon>Viridiplantae</taxon>
        <taxon>Streptophyta</taxon>
        <taxon>Embryophyta</taxon>
        <taxon>Tracheophyta</taxon>
        <taxon>Spermatophyta</taxon>
        <taxon>Magnoliopsida</taxon>
        <taxon>eudicotyledons</taxon>
        <taxon>Gunneridae</taxon>
        <taxon>Pentapetalae</taxon>
        <taxon>asterids</taxon>
        <taxon>Ericales</taxon>
        <taxon>Ericaceae</taxon>
        <taxon>Ericoideae</taxon>
        <taxon>Rhodoreae</taxon>
        <taxon>Rhododendron</taxon>
    </lineage>
</organism>
<reference evidence="8" key="1">
    <citation type="submission" date="2020-08" db="EMBL/GenBank/DDBJ databases">
        <title>Plant Genome Project.</title>
        <authorList>
            <person name="Zhang R.-G."/>
        </authorList>
    </citation>
    <scope>NUCLEOTIDE SEQUENCE</scope>
    <source>
        <strain evidence="8">WSP0</strain>
        <tissue evidence="8">Leaf</tissue>
    </source>
</reference>
<keyword evidence="9" id="KW-1185">Reference proteome</keyword>
<dbReference type="EMBL" id="JACTNZ010000003">
    <property type="protein sequence ID" value="KAG5559369.1"/>
    <property type="molecule type" value="Genomic_DNA"/>
</dbReference>
<feature type="domain" description="Late embryogenesis abundant protein LEA-2 subgroup" evidence="7">
    <location>
        <begin position="186"/>
        <end position="281"/>
    </location>
</feature>
<feature type="compositionally biased region" description="Basic and acidic residues" evidence="5">
    <location>
        <begin position="76"/>
        <end position="87"/>
    </location>
</feature>
<feature type="transmembrane region" description="Helical" evidence="6">
    <location>
        <begin position="133"/>
        <end position="153"/>
    </location>
</feature>
<comment type="subcellular location">
    <subcellularLocation>
        <location evidence="1">Membrane</location>
        <topology evidence="1">Single-pass membrane protein</topology>
    </subcellularLocation>
</comment>
<evidence type="ECO:0000256" key="1">
    <source>
        <dbReference type="ARBA" id="ARBA00004167"/>
    </source>
</evidence>
<feature type="region of interest" description="Disordered" evidence="5">
    <location>
        <begin position="1"/>
        <end position="61"/>
    </location>
</feature>
<name>A0AAV6L458_9ERIC</name>
<evidence type="ECO:0000256" key="4">
    <source>
        <dbReference type="ARBA" id="ARBA00023136"/>
    </source>
</evidence>
<evidence type="ECO:0000313" key="8">
    <source>
        <dbReference type="EMBL" id="KAG5559369.1"/>
    </source>
</evidence>
<protein>
    <recommendedName>
        <fullName evidence="7">Late embryogenesis abundant protein LEA-2 subgroup domain-containing protein</fullName>
    </recommendedName>
</protein>
<keyword evidence="4 6" id="KW-0472">Membrane</keyword>